<dbReference type="AlphaFoldDB" id="A0AB35Y670"/>
<name>A0AB35Y670_9FIRM</name>
<dbReference type="InterPro" id="IPR006311">
    <property type="entry name" value="TAT_signal"/>
</dbReference>
<feature type="compositionally biased region" description="Low complexity" evidence="2">
    <location>
        <begin position="303"/>
        <end position="330"/>
    </location>
</feature>
<dbReference type="Pfam" id="PF10518">
    <property type="entry name" value="TAT_signal"/>
    <property type="match status" value="1"/>
</dbReference>
<dbReference type="Pfam" id="PF00497">
    <property type="entry name" value="SBP_bac_3"/>
    <property type="match status" value="1"/>
</dbReference>
<dbReference type="RefSeq" id="WP_339395666.1">
    <property type="nucleotide sequence ID" value="NZ_JBBFGL010000008.1"/>
</dbReference>
<dbReference type="PANTHER" id="PTHR35936">
    <property type="entry name" value="MEMBRANE-BOUND LYTIC MUREIN TRANSGLYCOSYLASE F"/>
    <property type="match status" value="1"/>
</dbReference>
<sequence length="330" mass="34776">MKQSKISRRSFLLGLGAVSAAAALTACGGSSSASTATAASGSAASGSSVVYRTLDQIKESGTINIGVFSDKNPFGYVDENGEYQGYDVYFARRLGEDLGVEINFVSTEAANRIEYLQTGKVDVILANFTVTPERAEEVDFALPYMNVALGVISPDSNVITTLDNWNADDQMIVISGTTAETYLTKEYPDIPLQKYDSYATAKNALENGNGVAWANDNTEVIAFAKQNPGYTVGIPSLGSQDTIAPAVSQGNTTVLDWLNEEIKALGEENFFHKDYEETLVDTYGLDYEDELVVEGGETGGADAASSEAASSEAASSEAAASEVASSAAAQ</sequence>
<dbReference type="EMBL" id="JBBFGL010000008">
    <property type="protein sequence ID" value="MEJ5196336.1"/>
    <property type="molecule type" value="Genomic_DNA"/>
</dbReference>
<comment type="caution">
    <text evidence="5">The sequence shown here is derived from an EMBL/GenBank/DDBJ whole genome shotgun (WGS) entry which is preliminary data.</text>
</comment>
<feature type="signal peptide" evidence="3">
    <location>
        <begin position="1"/>
        <end position="22"/>
    </location>
</feature>
<evidence type="ECO:0000256" key="2">
    <source>
        <dbReference type="SAM" id="MobiDB-lite"/>
    </source>
</evidence>
<dbReference type="InterPro" id="IPR001638">
    <property type="entry name" value="Solute-binding_3/MltF_N"/>
</dbReference>
<feature type="chain" id="PRO_5044266675" evidence="3">
    <location>
        <begin position="23"/>
        <end position="330"/>
    </location>
</feature>
<gene>
    <name evidence="5" type="ORF">WF834_09170</name>
</gene>
<protein>
    <submittedName>
        <fullName evidence="5">Transporter substrate-binding domain-containing protein</fullName>
    </submittedName>
</protein>
<dbReference type="SMART" id="SM00062">
    <property type="entry name" value="PBPb"/>
    <property type="match status" value="1"/>
</dbReference>
<accession>A0AB35Y670</accession>
<dbReference type="PROSITE" id="PS51257">
    <property type="entry name" value="PROKAR_LIPOPROTEIN"/>
    <property type="match status" value="1"/>
</dbReference>
<organism evidence="5 6">
    <name type="scientific">Faecalibacterium wellingii</name>
    <dbReference type="NCBI Taxonomy" id="2929491"/>
    <lineage>
        <taxon>Bacteria</taxon>
        <taxon>Bacillati</taxon>
        <taxon>Bacillota</taxon>
        <taxon>Clostridia</taxon>
        <taxon>Eubacteriales</taxon>
        <taxon>Oscillospiraceae</taxon>
        <taxon>Faecalibacterium</taxon>
    </lineage>
</organism>
<evidence type="ECO:0000259" key="4">
    <source>
        <dbReference type="SMART" id="SM00062"/>
    </source>
</evidence>
<evidence type="ECO:0000256" key="1">
    <source>
        <dbReference type="ARBA" id="ARBA00022729"/>
    </source>
</evidence>
<dbReference type="SUPFAM" id="SSF53850">
    <property type="entry name" value="Periplasmic binding protein-like II"/>
    <property type="match status" value="1"/>
</dbReference>
<proteinExistence type="predicted"/>
<feature type="domain" description="Solute-binding protein family 3/N-terminal" evidence="4">
    <location>
        <begin position="62"/>
        <end position="281"/>
    </location>
</feature>
<dbReference type="InterPro" id="IPR019546">
    <property type="entry name" value="TAT_signal_bac_arc"/>
</dbReference>
<dbReference type="Gene3D" id="3.40.190.10">
    <property type="entry name" value="Periplasmic binding protein-like II"/>
    <property type="match status" value="2"/>
</dbReference>
<evidence type="ECO:0000256" key="3">
    <source>
        <dbReference type="SAM" id="SignalP"/>
    </source>
</evidence>
<dbReference type="PANTHER" id="PTHR35936:SF17">
    <property type="entry name" value="ARGININE-BINDING EXTRACELLULAR PROTEIN ARTP"/>
    <property type="match status" value="1"/>
</dbReference>
<feature type="region of interest" description="Disordered" evidence="2">
    <location>
        <begin position="295"/>
        <end position="330"/>
    </location>
</feature>
<keyword evidence="1 3" id="KW-0732">Signal</keyword>
<dbReference type="PROSITE" id="PS51318">
    <property type="entry name" value="TAT"/>
    <property type="match status" value="1"/>
</dbReference>
<dbReference type="Proteomes" id="UP001373196">
    <property type="component" value="Unassembled WGS sequence"/>
</dbReference>
<evidence type="ECO:0000313" key="5">
    <source>
        <dbReference type="EMBL" id="MEJ5196336.1"/>
    </source>
</evidence>
<evidence type="ECO:0000313" key="6">
    <source>
        <dbReference type="Proteomes" id="UP001373196"/>
    </source>
</evidence>
<reference evidence="5" key="1">
    <citation type="submission" date="2024-03" db="EMBL/GenBank/DDBJ databases">
        <authorList>
            <person name="Plomp N."/>
            <person name="Harmsen H.J."/>
        </authorList>
    </citation>
    <scope>NUCLEOTIDE SEQUENCE</scope>
    <source>
        <strain evidence="5">HTF-128</strain>
    </source>
</reference>